<keyword evidence="1" id="KW-0812">Transmembrane</keyword>
<feature type="transmembrane region" description="Helical" evidence="1">
    <location>
        <begin position="7"/>
        <end position="30"/>
    </location>
</feature>
<evidence type="ECO:0000256" key="1">
    <source>
        <dbReference type="SAM" id="Phobius"/>
    </source>
</evidence>
<keyword evidence="1" id="KW-0472">Membrane</keyword>
<proteinExistence type="predicted"/>
<feature type="transmembrane region" description="Helical" evidence="1">
    <location>
        <begin position="62"/>
        <end position="80"/>
    </location>
</feature>
<evidence type="ECO:0000313" key="2">
    <source>
        <dbReference type="EMBL" id="ANF23259.1"/>
    </source>
</evidence>
<reference evidence="3" key="1">
    <citation type="journal article" date="2016" name="Syst. Appl. Microbiol.">
        <title>Thermococcus piezophilus sp. nov., a novel hyperthermophilic and piezophilic archaeon with a broad pressure range for growth, isolated from a deepest hydrothermal vent at the Mid-Cayman Rise.</title>
        <authorList>
            <person name="Dalmasso C."/>
            <person name="Oger P."/>
            <person name="Selva G."/>
            <person name="Courtine D."/>
            <person name="L'Haridon S."/>
            <person name="Garlaschelli A."/>
            <person name="Roussel E."/>
            <person name="Miyazaki J."/>
            <person name="Reveillaud J."/>
            <person name="Jebbar M."/>
            <person name="Takai K."/>
            <person name="Maignien L."/>
            <person name="Alain K."/>
        </authorList>
    </citation>
    <scope>NUCLEOTIDE SEQUENCE [LARGE SCALE GENOMIC DNA]</scope>
    <source>
        <strain evidence="3">CDGS</strain>
    </source>
</reference>
<feature type="transmembrane region" description="Helical" evidence="1">
    <location>
        <begin position="140"/>
        <end position="165"/>
    </location>
</feature>
<accession>A0A172WIT3</accession>
<dbReference type="STRING" id="1712654.A7C91_08815"/>
<protein>
    <submittedName>
        <fullName evidence="2">Uncharacterized protein</fullName>
    </submittedName>
</protein>
<feature type="transmembrane region" description="Helical" evidence="1">
    <location>
        <begin position="86"/>
        <end position="102"/>
    </location>
</feature>
<feature type="transmembrane region" description="Helical" evidence="1">
    <location>
        <begin position="36"/>
        <end position="55"/>
    </location>
</feature>
<feature type="transmembrane region" description="Helical" evidence="1">
    <location>
        <begin position="107"/>
        <end position="128"/>
    </location>
</feature>
<dbReference type="AlphaFoldDB" id="A0A172WIT3"/>
<sequence>MMEEWKSILTGAGIGSFLGFIVAVALYSTLNNDGSVYLIYVGMLIGALLGIRYRIKVNASAYSFPFGFAVTVILAGIWMVRDVKPTEVYLFLAAVMTIMLFIKSEGLLDMFLVPITYFGGFTVAMLAFKGYQPLQEMEGAVVSLFVVGVMGAILAFFAVFARWAFTKAKKIPLR</sequence>
<gene>
    <name evidence="2" type="ORF">A7C91_08815</name>
</gene>
<keyword evidence="1" id="KW-1133">Transmembrane helix</keyword>
<name>A0A172WIT3_9EURY</name>
<organism evidence="2 3">
    <name type="scientific">Thermococcus piezophilus</name>
    <dbReference type="NCBI Taxonomy" id="1712654"/>
    <lineage>
        <taxon>Archaea</taxon>
        <taxon>Methanobacteriati</taxon>
        <taxon>Methanobacteriota</taxon>
        <taxon>Thermococci</taxon>
        <taxon>Thermococcales</taxon>
        <taxon>Thermococcaceae</taxon>
        <taxon>Thermococcus</taxon>
    </lineage>
</organism>
<dbReference type="KEGG" id="tpie:A7C91_08815"/>
<dbReference type="OrthoDB" id="91995at2157"/>
<dbReference type="EMBL" id="CP015520">
    <property type="protein sequence ID" value="ANF23259.1"/>
    <property type="molecule type" value="Genomic_DNA"/>
</dbReference>
<keyword evidence="3" id="KW-1185">Reference proteome</keyword>
<evidence type="ECO:0000313" key="3">
    <source>
        <dbReference type="Proteomes" id="UP000076969"/>
    </source>
</evidence>
<dbReference type="Proteomes" id="UP000076969">
    <property type="component" value="Chromosome"/>
</dbReference>